<feature type="transmembrane region" description="Helical" evidence="8">
    <location>
        <begin position="51"/>
        <end position="71"/>
    </location>
</feature>
<evidence type="ECO:0000256" key="3">
    <source>
        <dbReference type="ARBA" id="ARBA00022692"/>
    </source>
</evidence>
<dbReference type="RefSeq" id="WP_073185056.1">
    <property type="nucleotide sequence ID" value="NZ_FQXI01000011.1"/>
</dbReference>
<dbReference type="PRINTS" id="PR01806">
    <property type="entry name" value="VIRFACTRMVIN"/>
</dbReference>
<comment type="subcellular location">
    <subcellularLocation>
        <location evidence="1 8">Cell membrane</location>
        <topology evidence="1 8">Multi-pass membrane protein</topology>
    </subcellularLocation>
</comment>
<feature type="transmembrane region" description="Helical" evidence="8">
    <location>
        <begin position="91"/>
        <end position="114"/>
    </location>
</feature>
<feature type="transmembrane region" description="Helical" evidence="8">
    <location>
        <begin position="184"/>
        <end position="204"/>
    </location>
</feature>
<keyword evidence="3 8" id="KW-0812">Transmembrane</keyword>
<dbReference type="OrthoDB" id="9804143at2"/>
<comment type="similarity">
    <text evidence="8 9">Belongs to the MurJ/MviN family.</text>
</comment>
<feature type="transmembrane region" description="Helical" evidence="8">
    <location>
        <begin position="312"/>
        <end position="331"/>
    </location>
</feature>
<dbReference type="Pfam" id="PF03023">
    <property type="entry name" value="MurJ"/>
    <property type="match status" value="1"/>
</dbReference>
<feature type="transmembrane region" description="Helical" evidence="8">
    <location>
        <begin position="483"/>
        <end position="504"/>
    </location>
</feature>
<feature type="transmembrane region" description="Helical" evidence="8">
    <location>
        <begin position="351"/>
        <end position="369"/>
    </location>
</feature>
<dbReference type="GO" id="GO:0071555">
    <property type="term" value="P:cell wall organization"/>
    <property type="evidence" value="ECO:0007669"/>
    <property type="project" value="UniProtKB-UniRule"/>
</dbReference>
<evidence type="ECO:0000313" key="10">
    <source>
        <dbReference type="EMBL" id="SHH49879.1"/>
    </source>
</evidence>
<feature type="transmembrane region" description="Helical" evidence="8">
    <location>
        <begin position="159"/>
        <end position="178"/>
    </location>
</feature>
<dbReference type="Proteomes" id="UP000184032">
    <property type="component" value="Unassembled WGS sequence"/>
</dbReference>
<dbReference type="PANTHER" id="PTHR47019">
    <property type="entry name" value="LIPID II FLIPPASE MURJ"/>
    <property type="match status" value="1"/>
</dbReference>
<feature type="transmembrane region" description="Helical" evidence="8">
    <location>
        <begin position="270"/>
        <end position="291"/>
    </location>
</feature>
<evidence type="ECO:0000256" key="9">
    <source>
        <dbReference type="PIRNR" id="PIRNR002869"/>
    </source>
</evidence>
<feature type="transmembrane region" description="Helical" evidence="8">
    <location>
        <begin position="134"/>
        <end position="152"/>
    </location>
</feature>
<sequence>METTKKLAKSTLAIIVFSLIGKLFGLVRESLIAAKFGATIQSDAFVASQNATAIISALITTAIATTFIPGLQKAESELGSNQKLHFTNNMLSIVSIISIIAIFLGIIFAPSLSLLFAPKSNPELYNLVVELVELGMPVIIFSAIVGVFTGFLQFSGKFAAVGAIAIPLNLIYIIYLSFFTSRGGIHGLTIASVIGVFAQVLFLLPDSFKSGYRPQLVLDFKDKYVLSSLLLAGPVFISTAVNDVNIIVNKSLAMRMAEGSTFILNNANKLNTMILGIFITAITAIVFPTMTRAFSSDNMIQGKRVMNASVKSVLFLTVPATIGMIILARPIVDIVFFHGKYTLQNAIDTTATLRCYTLALISISVSNVLNRVYYSLSDTKTPFYVGLVNVLINVGLNLLVAHRFGTRGLAASVSIATTIAVLISFVLLRRKIGNLGTKSYIKALIKTLIASLAMGAVALTYFPLESLLLAYVTSNTSIKLVKLLVLLFVVSIAVLVYAICLYLLGVREIRDIVAIVKRKLKKNK</sequence>
<dbReference type="GO" id="GO:0015648">
    <property type="term" value="F:lipid-linked peptidoglycan transporter activity"/>
    <property type="evidence" value="ECO:0007669"/>
    <property type="project" value="UniProtKB-UniRule"/>
</dbReference>
<keyword evidence="11" id="KW-1185">Reference proteome</keyword>
<gene>
    <name evidence="8" type="primary">murJ</name>
    <name evidence="10" type="ORF">SAMN02745245_01460</name>
</gene>
<keyword evidence="8 9" id="KW-0813">Transport</keyword>
<dbReference type="PANTHER" id="PTHR47019:SF1">
    <property type="entry name" value="LIPID II FLIPPASE MURJ"/>
    <property type="match status" value="1"/>
</dbReference>
<keyword evidence="4 8" id="KW-0133">Cell shape</keyword>
<dbReference type="HAMAP" id="MF_02078">
    <property type="entry name" value="MurJ_MviN"/>
    <property type="match status" value="1"/>
</dbReference>
<dbReference type="NCBIfam" id="TIGR01695">
    <property type="entry name" value="murJ_mviN"/>
    <property type="match status" value="1"/>
</dbReference>
<dbReference type="GO" id="GO:0005886">
    <property type="term" value="C:plasma membrane"/>
    <property type="evidence" value="ECO:0007669"/>
    <property type="project" value="UniProtKB-SubCell"/>
</dbReference>
<keyword evidence="6 8" id="KW-1133">Transmembrane helix</keyword>
<dbReference type="GO" id="GO:0008360">
    <property type="term" value="P:regulation of cell shape"/>
    <property type="evidence" value="ECO:0007669"/>
    <property type="project" value="UniProtKB-UniRule"/>
</dbReference>
<evidence type="ECO:0000256" key="1">
    <source>
        <dbReference type="ARBA" id="ARBA00004651"/>
    </source>
</evidence>
<dbReference type="GO" id="GO:0009252">
    <property type="term" value="P:peptidoglycan biosynthetic process"/>
    <property type="evidence" value="ECO:0007669"/>
    <property type="project" value="UniProtKB-UniRule"/>
</dbReference>
<keyword evidence="8 9" id="KW-0961">Cell wall biogenesis/degradation</keyword>
<comment type="function">
    <text evidence="8 9">Involved in peptidoglycan biosynthesis. Transports lipid-linked peptidoglycan precursors from the inner to the outer leaflet of the cytoplasmic membrane.</text>
</comment>
<evidence type="ECO:0000313" key="11">
    <source>
        <dbReference type="Proteomes" id="UP000184032"/>
    </source>
</evidence>
<evidence type="ECO:0000256" key="2">
    <source>
        <dbReference type="ARBA" id="ARBA00022475"/>
    </source>
</evidence>
<reference evidence="10 11" key="1">
    <citation type="submission" date="2016-11" db="EMBL/GenBank/DDBJ databases">
        <authorList>
            <person name="Jaros S."/>
            <person name="Januszkiewicz K."/>
            <person name="Wedrychowicz H."/>
        </authorList>
    </citation>
    <scope>NUCLEOTIDE SEQUENCE [LARGE SCALE GENOMIC DNA]</scope>
    <source>
        <strain evidence="10 11">DSM 21120</strain>
    </source>
</reference>
<organism evidence="10 11">
    <name type="scientific">Anaerosphaera aminiphila DSM 21120</name>
    <dbReference type="NCBI Taxonomy" id="1120995"/>
    <lineage>
        <taxon>Bacteria</taxon>
        <taxon>Bacillati</taxon>
        <taxon>Bacillota</taxon>
        <taxon>Tissierellia</taxon>
        <taxon>Tissierellales</taxon>
        <taxon>Peptoniphilaceae</taxon>
        <taxon>Anaerosphaera</taxon>
    </lineage>
</organism>
<feature type="transmembrane region" description="Helical" evidence="8">
    <location>
        <begin position="12"/>
        <end position="31"/>
    </location>
</feature>
<dbReference type="AlphaFoldDB" id="A0A1M5TGQ0"/>
<feature type="transmembrane region" description="Helical" evidence="8">
    <location>
        <begin position="408"/>
        <end position="428"/>
    </location>
</feature>
<dbReference type="InterPro" id="IPR051050">
    <property type="entry name" value="Lipid_II_flippase_MurJ/MviN"/>
</dbReference>
<dbReference type="InterPro" id="IPR004268">
    <property type="entry name" value="MurJ"/>
</dbReference>
<evidence type="ECO:0000256" key="8">
    <source>
        <dbReference type="HAMAP-Rule" id="MF_02078"/>
    </source>
</evidence>
<evidence type="ECO:0000256" key="7">
    <source>
        <dbReference type="ARBA" id="ARBA00023136"/>
    </source>
</evidence>
<proteinExistence type="inferred from homology"/>
<evidence type="ECO:0000256" key="6">
    <source>
        <dbReference type="ARBA" id="ARBA00022989"/>
    </source>
</evidence>
<dbReference type="EMBL" id="FQXI01000011">
    <property type="protein sequence ID" value="SHH49879.1"/>
    <property type="molecule type" value="Genomic_DNA"/>
</dbReference>
<feature type="transmembrane region" description="Helical" evidence="8">
    <location>
        <begin position="440"/>
        <end position="463"/>
    </location>
</feature>
<dbReference type="STRING" id="1120995.SAMN02745245_01460"/>
<name>A0A1M5TGQ0_9FIRM</name>
<keyword evidence="2 8" id="KW-1003">Cell membrane</keyword>
<keyword evidence="7 8" id="KW-0472">Membrane</keyword>
<dbReference type="PIRSF" id="PIRSF002869">
    <property type="entry name" value="MviN"/>
    <property type="match status" value="1"/>
</dbReference>
<dbReference type="CDD" id="cd13123">
    <property type="entry name" value="MATE_MurJ_like"/>
    <property type="match status" value="1"/>
</dbReference>
<keyword evidence="5 8" id="KW-0573">Peptidoglycan synthesis</keyword>
<dbReference type="UniPathway" id="UPA00219"/>
<feature type="transmembrane region" description="Helical" evidence="8">
    <location>
        <begin position="224"/>
        <end position="248"/>
    </location>
</feature>
<protein>
    <recommendedName>
        <fullName evidence="8">Probable lipid II flippase MurJ</fullName>
    </recommendedName>
</protein>
<evidence type="ECO:0000256" key="4">
    <source>
        <dbReference type="ARBA" id="ARBA00022960"/>
    </source>
</evidence>
<dbReference type="GO" id="GO:0034204">
    <property type="term" value="P:lipid translocation"/>
    <property type="evidence" value="ECO:0007669"/>
    <property type="project" value="TreeGrafter"/>
</dbReference>
<accession>A0A1M5TGQ0</accession>
<comment type="pathway">
    <text evidence="8">Cell wall biogenesis; peptidoglycan biosynthesis.</text>
</comment>
<evidence type="ECO:0000256" key="5">
    <source>
        <dbReference type="ARBA" id="ARBA00022984"/>
    </source>
</evidence>
<feature type="transmembrane region" description="Helical" evidence="8">
    <location>
        <begin position="381"/>
        <end position="402"/>
    </location>
</feature>